<keyword evidence="25" id="KW-1185">Reference proteome</keyword>
<gene>
    <name evidence="24" type="ORF">JYK00_07775</name>
</gene>
<evidence type="ECO:0000259" key="22">
    <source>
        <dbReference type="PROSITE" id="PS51332"/>
    </source>
</evidence>
<comment type="cofactor">
    <cofactor evidence="2 19">
        <name>Zn(2+)</name>
        <dbReference type="ChEBI" id="CHEBI:29105"/>
    </cofactor>
</comment>
<accession>A0ABX7S8M2</accession>
<dbReference type="Pfam" id="PF02310">
    <property type="entry name" value="B12-binding"/>
    <property type="match status" value="1"/>
</dbReference>
<feature type="binding site" evidence="19">
    <location>
        <position position="208"/>
    </location>
    <ligand>
        <name>Zn(2+)</name>
        <dbReference type="ChEBI" id="CHEBI:29105"/>
    </ligand>
</feature>
<dbReference type="Gene3D" id="3.40.50.280">
    <property type="entry name" value="Cobalamin-binding domain"/>
    <property type="match status" value="1"/>
</dbReference>
<dbReference type="PROSITE" id="PS50972">
    <property type="entry name" value="PTERIN_BINDING"/>
    <property type="match status" value="1"/>
</dbReference>
<dbReference type="Proteomes" id="UP000671862">
    <property type="component" value="Chromosome"/>
</dbReference>
<comment type="pathway">
    <text evidence="4">Amino-acid biosynthesis; L-methionine biosynthesis via de novo pathway; L-methionine from L-homocysteine (MetH route): step 1/1.</text>
</comment>
<dbReference type="SUPFAM" id="SSF47644">
    <property type="entry name" value="Methionine synthase domain"/>
    <property type="match status" value="1"/>
</dbReference>
<keyword evidence="11 19" id="KW-0808">Transferase</keyword>
<dbReference type="Gene3D" id="3.20.20.330">
    <property type="entry name" value="Homocysteine-binding-like domain"/>
    <property type="match status" value="1"/>
</dbReference>
<feature type="binding site" evidence="19">
    <location>
        <position position="274"/>
    </location>
    <ligand>
        <name>Zn(2+)</name>
        <dbReference type="ChEBI" id="CHEBI:29105"/>
    </ligand>
</feature>
<organism evidence="24 25">
    <name type="scientific">Thermosipho ferrireducens</name>
    <dbReference type="NCBI Taxonomy" id="2571116"/>
    <lineage>
        <taxon>Bacteria</taxon>
        <taxon>Thermotogati</taxon>
        <taxon>Thermotogota</taxon>
        <taxon>Thermotogae</taxon>
        <taxon>Thermotogales</taxon>
        <taxon>Fervidobacteriaceae</taxon>
        <taxon>Thermosipho</taxon>
    </lineage>
</organism>
<dbReference type="InterPro" id="IPR036594">
    <property type="entry name" value="Meth_synthase_dom"/>
</dbReference>
<evidence type="ECO:0000256" key="18">
    <source>
        <dbReference type="ARBA" id="ARBA00031040"/>
    </source>
</evidence>
<dbReference type="InterPro" id="IPR036589">
    <property type="entry name" value="HCY_dom_sf"/>
</dbReference>
<keyword evidence="16" id="KW-0170">Cobalt</keyword>
<keyword evidence="14 19" id="KW-0862">Zinc</keyword>
<evidence type="ECO:0000256" key="12">
    <source>
        <dbReference type="ARBA" id="ARBA00022691"/>
    </source>
</evidence>
<dbReference type="SUPFAM" id="SSF82282">
    <property type="entry name" value="Homocysteine S-methyltransferase"/>
    <property type="match status" value="1"/>
</dbReference>
<dbReference type="PROSITE" id="PS51337">
    <property type="entry name" value="B12_BINDING_NTER"/>
    <property type="match status" value="1"/>
</dbReference>
<evidence type="ECO:0000256" key="9">
    <source>
        <dbReference type="ARBA" id="ARBA00022605"/>
    </source>
</evidence>
<feature type="binding site" evidence="19">
    <location>
        <position position="273"/>
    </location>
    <ligand>
        <name>Zn(2+)</name>
        <dbReference type="ChEBI" id="CHEBI:29105"/>
    </ligand>
</feature>
<evidence type="ECO:0000313" key="24">
    <source>
        <dbReference type="EMBL" id="QTA37621.1"/>
    </source>
</evidence>
<dbReference type="InterPro" id="IPR003759">
    <property type="entry name" value="Cbl-bd_cap"/>
</dbReference>
<keyword evidence="12" id="KW-0949">S-adenosyl-L-methionine</keyword>
<keyword evidence="10" id="KW-0846">Cobalamin</keyword>
<feature type="domain" description="B12-binding" evidence="22">
    <location>
        <begin position="653"/>
        <end position="779"/>
    </location>
</feature>
<protein>
    <recommendedName>
        <fullName evidence="7">Methionine synthase</fullName>
        <ecNumber evidence="6">2.1.1.13</ecNumber>
    </recommendedName>
    <alternativeName>
        <fullName evidence="18">5-methyltetrahydrofolate--homocysteine methyltransferase</fullName>
    </alternativeName>
</protein>
<evidence type="ECO:0000256" key="7">
    <source>
        <dbReference type="ARBA" id="ARBA00013998"/>
    </source>
</evidence>
<dbReference type="Pfam" id="PF02574">
    <property type="entry name" value="S-methyl_trans"/>
    <property type="match status" value="1"/>
</dbReference>
<dbReference type="PROSITE" id="PS51332">
    <property type="entry name" value="B12_BINDING"/>
    <property type="match status" value="1"/>
</dbReference>
<evidence type="ECO:0000256" key="15">
    <source>
        <dbReference type="ARBA" id="ARBA00023167"/>
    </source>
</evidence>
<feature type="domain" description="B12-binding N-terminal" evidence="23">
    <location>
        <begin position="560"/>
        <end position="653"/>
    </location>
</feature>
<reference evidence="24 25" key="1">
    <citation type="submission" date="2021-03" db="EMBL/GenBank/DDBJ databases">
        <title>Thermosipho ferrireducens sp.nov., an anaerobic thermophilic iron-reducing bacterium isolated from a deep-sea hydrothermal sulfide deposits.</title>
        <authorList>
            <person name="Zeng X."/>
            <person name="Chen Y."/>
            <person name="Shao Z."/>
        </authorList>
    </citation>
    <scope>NUCLEOTIDE SEQUENCE [LARGE SCALE GENOMIC DNA]</scope>
    <source>
        <strain evidence="24 25">JL129W03</strain>
    </source>
</reference>
<evidence type="ECO:0000256" key="10">
    <source>
        <dbReference type="ARBA" id="ARBA00022628"/>
    </source>
</evidence>
<dbReference type="InterPro" id="IPR006158">
    <property type="entry name" value="Cobalamin-bd"/>
</dbReference>
<evidence type="ECO:0000256" key="16">
    <source>
        <dbReference type="ARBA" id="ARBA00023285"/>
    </source>
</evidence>
<dbReference type="InterPro" id="IPR036724">
    <property type="entry name" value="Cobalamin-bd_sf"/>
</dbReference>
<evidence type="ECO:0000256" key="1">
    <source>
        <dbReference type="ARBA" id="ARBA00001700"/>
    </source>
</evidence>
<evidence type="ECO:0000313" key="25">
    <source>
        <dbReference type="Proteomes" id="UP000671862"/>
    </source>
</evidence>
<dbReference type="EC" id="2.1.1.13" evidence="6"/>
<dbReference type="Pfam" id="PF02607">
    <property type="entry name" value="B12-binding_2"/>
    <property type="match status" value="1"/>
</dbReference>
<evidence type="ECO:0000256" key="11">
    <source>
        <dbReference type="ARBA" id="ARBA00022679"/>
    </source>
</evidence>
<feature type="domain" description="Pterin-binding" evidence="21">
    <location>
        <begin position="316"/>
        <end position="563"/>
    </location>
</feature>
<dbReference type="RefSeq" id="WP_207566345.1">
    <property type="nucleotide sequence ID" value="NZ_CP071446.1"/>
</dbReference>
<dbReference type="InterPro" id="IPR003726">
    <property type="entry name" value="HCY_dom"/>
</dbReference>
<evidence type="ECO:0000259" key="21">
    <source>
        <dbReference type="PROSITE" id="PS50972"/>
    </source>
</evidence>
<dbReference type="EMBL" id="CP071446">
    <property type="protein sequence ID" value="QTA37621.1"/>
    <property type="molecule type" value="Genomic_DNA"/>
</dbReference>
<name>A0ABX7S8M2_9BACT</name>
<keyword evidence="13 19" id="KW-0479">Metal-binding</keyword>
<proteinExistence type="inferred from homology"/>
<evidence type="ECO:0000259" key="23">
    <source>
        <dbReference type="PROSITE" id="PS51337"/>
    </source>
</evidence>
<evidence type="ECO:0000256" key="8">
    <source>
        <dbReference type="ARBA" id="ARBA00022603"/>
    </source>
</evidence>
<dbReference type="SUPFAM" id="SSF51717">
    <property type="entry name" value="Dihydropteroate synthetase-like"/>
    <property type="match status" value="1"/>
</dbReference>
<dbReference type="Pfam" id="PF00809">
    <property type="entry name" value="Pterin_bind"/>
    <property type="match status" value="1"/>
</dbReference>
<dbReference type="InterPro" id="IPR011005">
    <property type="entry name" value="Dihydropteroate_synth-like_sf"/>
</dbReference>
<comment type="cofactor">
    <cofactor evidence="3">
        <name>methylcob(III)alamin</name>
        <dbReference type="ChEBI" id="CHEBI:28115"/>
    </cofactor>
</comment>
<dbReference type="PROSITE" id="PS50970">
    <property type="entry name" value="HCY"/>
    <property type="match status" value="1"/>
</dbReference>
<dbReference type="PANTHER" id="PTHR45833">
    <property type="entry name" value="METHIONINE SYNTHASE"/>
    <property type="match status" value="1"/>
</dbReference>
<dbReference type="InterPro" id="IPR000489">
    <property type="entry name" value="Pterin-binding_dom"/>
</dbReference>
<evidence type="ECO:0000256" key="6">
    <source>
        <dbReference type="ARBA" id="ARBA00012032"/>
    </source>
</evidence>
<evidence type="ECO:0000256" key="17">
    <source>
        <dbReference type="ARBA" id="ARBA00025552"/>
    </source>
</evidence>
<dbReference type="Gene3D" id="1.10.1240.10">
    <property type="entry name" value="Methionine synthase domain"/>
    <property type="match status" value="1"/>
</dbReference>
<comment type="function">
    <text evidence="17">Catalyzes the transfer of a methyl group from methyl-cobalamin to homocysteine, yielding enzyme-bound cob(I)alamin and methionine. Subsequently, remethylates the cofactor using methyltetrahydrofolate.</text>
</comment>
<dbReference type="PANTHER" id="PTHR45833:SF1">
    <property type="entry name" value="METHIONINE SYNTHASE"/>
    <property type="match status" value="1"/>
</dbReference>
<evidence type="ECO:0000256" key="13">
    <source>
        <dbReference type="ARBA" id="ARBA00022723"/>
    </source>
</evidence>
<dbReference type="SUPFAM" id="SSF52242">
    <property type="entry name" value="Cobalamin (vitamin B12)-binding domain"/>
    <property type="match status" value="1"/>
</dbReference>
<keyword evidence="15" id="KW-0486">Methionine biosynthesis</keyword>
<evidence type="ECO:0000256" key="2">
    <source>
        <dbReference type="ARBA" id="ARBA00001947"/>
    </source>
</evidence>
<dbReference type="Gene3D" id="3.20.20.20">
    <property type="entry name" value="Dihydropteroate synthase-like"/>
    <property type="match status" value="1"/>
</dbReference>
<evidence type="ECO:0000256" key="3">
    <source>
        <dbReference type="ARBA" id="ARBA00001956"/>
    </source>
</evidence>
<comment type="similarity">
    <text evidence="5">Belongs to the vitamin-B12 dependent methionine synthase family.</text>
</comment>
<comment type="catalytic activity">
    <reaction evidence="1">
        <text>(6S)-5-methyl-5,6,7,8-tetrahydrofolate + L-homocysteine = (6S)-5,6,7,8-tetrahydrofolate + L-methionine</text>
        <dbReference type="Rhea" id="RHEA:11172"/>
        <dbReference type="ChEBI" id="CHEBI:18608"/>
        <dbReference type="ChEBI" id="CHEBI:57453"/>
        <dbReference type="ChEBI" id="CHEBI:57844"/>
        <dbReference type="ChEBI" id="CHEBI:58199"/>
        <dbReference type="EC" id="2.1.1.13"/>
    </reaction>
</comment>
<evidence type="ECO:0000259" key="20">
    <source>
        <dbReference type="PROSITE" id="PS50970"/>
    </source>
</evidence>
<evidence type="ECO:0000256" key="14">
    <source>
        <dbReference type="ARBA" id="ARBA00022833"/>
    </source>
</evidence>
<keyword evidence="8 19" id="KW-0489">Methyltransferase</keyword>
<evidence type="ECO:0000256" key="4">
    <source>
        <dbReference type="ARBA" id="ARBA00005178"/>
    </source>
</evidence>
<dbReference type="InterPro" id="IPR050554">
    <property type="entry name" value="Met_Synthase/Corrinoid"/>
</dbReference>
<sequence>MDRKTFLELLSRRVLFLDGAYGTEFFRYGIKEKFVEMLNIRAPHIVYEIHKFYVKAGVDLLLTNTFSANRIKLDSFKAGDLVKRINLEAVKIAKRASTSEQIIVGNISSTGMFIEPLGNISFDKAYTIFKEQAGILLNAGVDAILIETISDLKELKAAILAVRDISEEIPLIACMTFEKNGVSITGTSVEIFATILNDLDVDVVGINCTLEPEEMLFVFSKLAKYSKKPLCVKPNAGKPIFKRGILSYRLSPERFSRYMEEFVRMGANIVGGCCGTGPEHIKAMIERIGFTKPQKRKILVEEFLSSRTILKSTEPFLIIGERINVSGKKKFQNEIKEMNFQRALELATKQEQEGATAIDVNFGIESILSKEHFANFTKELDKISTIPVSFDIQTFEFLETALKEYVGRPLINSAFSNRKHLEKRLELIKKYGGLLVVLLMDKEVPESAEERLNLALRSVDIIKEHSISLSRIYFDPIVLPAGAGNDYHVTLKTIQLLSKKGLKTIIGLSNLTFGMKNRESMNAAFLALAVEYGANAAIMNPSENVTMSVLSGILMLNGKELIAEEIKLPENSLVYYIVNGKKEMLMEFVKNKLKNTSPIEISQNFLAEAMNKIGELYATGKIYLPQLMLASETVKPVFEYLNLLIEKTGTQKLGTVMLATVQNDIHDIGKNIVATILKSVGFEVIDIGKDVPVEEIIKHVVKFKPDILGLSAMMTTTVGHIKEIVEKLKKSKVETFVIAGGASMNEFLAREFGCYYAKNAIEAVKLCKSLISKKTKPKA</sequence>
<dbReference type="SMART" id="SM01018">
    <property type="entry name" value="B12-binding_2"/>
    <property type="match status" value="1"/>
</dbReference>
<feature type="domain" description="Hcy-binding" evidence="20">
    <location>
        <begin position="3"/>
        <end position="288"/>
    </location>
</feature>
<keyword evidence="9" id="KW-0028">Amino-acid biosynthesis</keyword>
<evidence type="ECO:0000256" key="5">
    <source>
        <dbReference type="ARBA" id="ARBA00010398"/>
    </source>
</evidence>
<evidence type="ECO:0000256" key="19">
    <source>
        <dbReference type="PROSITE-ProRule" id="PRU00333"/>
    </source>
</evidence>